<dbReference type="InterPro" id="IPR007502">
    <property type="entry name" value="Helicase-assoc_dom"/>
</dbReference>
<dbReference type="InterPro" id="IPR014001">
    <property type="entry name" value="Helicase_ATP-bd"/>
</dbReference>
<dbReference type="SMART" id="SM00490">
    <property type="entry name" value="HELICc"/>
    <property type="match status" value="1"/>
</dbReference>
<keyword evidence="8" id="KW-1185">Reference proteome</keyword>
<dbReference type="Pfam" id="PF04408">
    <property type="entry name" value="WHD_HA2"/>
    <property type="match status" value="1"/>
</dbReference>
<name>A0ABY5PDF1_9ACTN</name>
<dbReference type="Pfam" id="PF00270">
    <property type="entry name" value="DEAD"/>
    <property type="match status" value="1"/>
</dbReference>
<dbReference type="Proteomes" id="UP001058860">
    <property type="component" value="Chromosome"/>
</dbReference>
<sequence>MLSGDTDLRARLAELTLRDEHRLKRRMDRVRRGGDDQAVQQLIDEIAAAERKVEQRRASVPAITYPEQLPVSARRDELLETIAANQVTIVAGETGSGKTTQLPKMCLELGRGVRGLIGHTQPRRLAARTVADRIADELGVPLGAGVGYAIRFQDRTREDTLIQLMTDGLLLAQIDRDPLLRRYDTIIVDEAHERSLNIDFLLGYLKRTLPKRPDLKVIVTSATIDPEQFSRHFDDAPIVEVSGRTFPVEIRYRPVELDPADGEETVERDQVTAIGDAVQELVRESRDGDILVFLSGEREIRDTADALRGRFAEKLEILPLFARLSSPEQQKVFQAHTQRRVVLATNVAETSLTVPGIKYVVDPGTARISRYSARLKVQRLPIEAISQASANQRSGRCGRTSDGIAIRLYSEEDFAERPAFTDPEILRTSLAAVILQTAAAGLGRVEDFPFMEPPDARQVRDGVLLLTELGALDAAGELTGLGRKLARLPVDPRMGRMVLEAGKRGCAEEVIVIAAGLSIQDPRERPSEHRQAADEQHARFADERSDFLAYLNLWAYIREQQRALSGSAFRRRCRKEYLHYLRIREWQDLVAQLRQAAKQVGVKRNQTPAEPDDVHQALLAGLLSHIGLLDVRKREYQGARNARFSIFPGSVLSRKQPTWVMAAELVETSRLFARTAAKIEPRWIEPLADHLVARTYEEPRWDARRAQVVATERVSLYGLPIVTGRSVAHAKIDPGAARAIFLRKALVEREWDTRHAFVEENDRILREIEALEDRLRRRDLLVDDDTLLAFFDARVPPEIASGRDFDRWWKTARTETPDLLTFDGPTLIRPEAAASLEAGGRPSRWRQGDLELQLSYRFAPGEADDGITAHVPLDDLARLRSGGFEWLVPAMRLELVTALLRALPKEQRRALAPVPDAAADVLARLPARGEPLRDALSRELAAVRAVRVAPAAWDFAALPPHLRVTFRVEDRDGKVLDQDKDLRALRDRLTPKLRQELAAVTVDVERTALTAWPDEDPAQTVELPGTGGAVQGYPALVDEGATIGVRVFETKPAQQAAHARGTRRLLTLELPSPAKHVRSNLKGPAQLALAAAPHGSLDAVLEDATACAIDALIDHGGGPAWNRAAYEALRTHVGARLNAATAQVVTWLVAILDADREVQRMLDDRAAPGLADIRQDVHRQLGGLVFPGFLTVTGANRLPDVVRYLQGATKRLERLPDTAASDRDRMQAIAELEALYRDRIALIPKGQPRPAELREARWAIEELRVAQFAPGVKTNGVASAKRVRKLLSASR</sequence>
<dbReference type="Pfam" id="PF11898">
    <property type="entry name" value="DUF3418"/>
    <property type="match status" value="1"/>
</dbReference>
<keyword evidence="4" id="KW-0067">ATP-binding</keyword>
<accession>A0ABY5PDF1</accession>
<dbReference type="SUPFAM" id="SSF52540">
    <property type="entry name" value="P-loop containing nucleoside triphosphate hydrolases"/>
    <property type="match status" value="1"/>
</dbReference>
<dbReference type="CDD" id="cd18791">
    <property type="entry name" value="SF2_C_RHA"/>
    <property type="match status" value="1"/>
</dbReference>
<dbReference type="EMBL" id="CP088295">
    <property type="protein sequence ID" value="UUY02701.1"/>
    <property type="molecule type" value="Genomic_DNA"/>
</dbReference>
<dbReference type="InterPro" id="IPR011709">
    <property type="entry name" value="DEAD-box_helicase_OB_fold"/>
</dbReference>
<dbReference type="InterPro" id="IPR003593">
    <property type="entry name" value="AAA+_ATPase"/>
</dbReference>
<dbReference type="GO" id="GO:0016787">
    <property type="term" value="F:hydrolase activity"/>
    <property type="evidence" value="ECO:0007669"/>
    <property type="project" value="UniProtKB-KW"/>
</dbReference>
<dbReference type="InterPro" id="IPR001650">
    <property type="entry name" value="Helicase_C-like"/>
</dbReference>
<feature type="domain" description="Helicase ATP-binding" evidence="5">
    <location>
        <begin position="79"/>
        <end position="242"/>
    </location>
</feature>
<dbReference type="Gene3D" id="3.40.50.300">
    <property type="entry name" value="P-loop containing nucleotide triphosphate hydrolases"/>
    <property type="match status" value="2"/>
</dbReference>
<dbReference type="NCBIfam" id="TIGR01967">
    <property type="entry name" value="DEAH_box_HrpA"/>
    <property type="match status" value="1"/>
</dbReference>
<dbReference type="SMART" id="SM00382">
    <property type="entry name" value="AAA"/>
    <property type="match status" value="1"/>
</dbReference>
<dbReference type="NCBIfam" id="NF008348">
    <property type="entry name" value="PRK11131.1"/>
    <property type="match status" value="1"/>
</dbReference>
<evidence type="ECO:0000256" key="1">
    <source>
        <dbReference type="ARBA" id="ARBA00022741"/>
    </source>
</evidence>
<dbReference type="RefSeq" id="WP_353863223.1">
    <property type="nucleotide sequence ID" value="NZ_CP088295.1"/>
</dbReference>
<dbReference type="InterPro" id="IPR011545">
    <property type="entry name" value="DEAD/DEAH_box_helicase_dom"/>
</dbReference>
<evidence type="ECO:0000259" key="5">
    <source>
        <dbReference type="PROSITE" id="PS51192"/>
    </source>
</evidence>
<gene>
    <name evidence="7" type="primary">hrpA</name>
    <name evidence="7" type="ORF">LRS13_18710</name>
</gene>
<evidence type="ECO:0000313" key="8">
    <source>
        <dbReference type="Proteomes" id="UP001058860"/>
    </source>
</evidence>
<keyword evidence="3 7" id="KW-0347">Helicase</keyword>
<dbReference type="PANTHER" id="PTHR18934:SF99">
    <property type="entry name" value="ATP-DEPENDENT RNA HELICASE DHX37-RELATED"/>
    <property type="match status" value="1"/>
</dbReference>
<keyword evidence="1" id="KW-0547">Nucleotide-binding</keyword>
<dbReference type="InterPro" id="IPR024590">
    <property type="entry name" value="HrpA_C"/>
</dbReference>
<dbReference type="InterPro" id="IPR048333">
    <property type="entry name" value="HA2_WH"/>
</dbReference>
<evidence type="ECO:0000313" key="7">
    <source>
        <dbReference type="EMBL" id="UUY02701.1"/>
    </source>
</evidence>
<evidence type="ECO:0000259" key="6">
    <source>
        <dbReference type="PROSITE" id="PS51194"/>
    </source>
</evidence>
<dbReference type="EC" id="3.6.4.13" evidence="7"/>
<dbReference type="Pfam" id="PF21010">
    <property type="entry name" value="HA2_C"/>
    <property type="match status" value="1"/>
</dbReference>
<dbReference type="Pfam" id="PF00271">
    <property type="entry name" value="Helicase_C"/>
    <property type="match status" value="1"/>
</dbReference>
<evidence type="ECO:0000256" key="4">
    <source>
        <dbReference type="ARBA" id="ARBA00022840"/>
    </source>
</evidence>
<evidence type="ECO:0000256" key="3">
    <source>
        <dbReference type="ARBA" id="ARBA00022806"/>
    </source>
</evidence>
<dbReference type="InterPro" id="IPR010222">
    <property type="entry name" value="RNA_helicase_HrpA"/>
</dbReference>
<feature type="domain" description="Helicase C-terminal" evidence="6">
    <location>
        <begin position="270"/>
        <end position="441"/>
    </location>
</feature>
<dbReference type="PROSITE" id="PS51192">
    <property type="entry name" value="HELICASE_ATP_BIND_1"/>
    <property type="match status" value="1"/>
</dbReference>
<dbReference type="PROSITE" id="PS51194">
    <property type="entry name" value="HELICASE_CTER"/>
    <property type="match status" value="1"/>
</dbReference>
<protein>
    <submittedName>
        <fullName evidence="7">ATP-dependent RNA helicase HrpA</fullName>
        <ecNumber evidence="7">3.6.4.13</ecNumber>
    </submittedName>
</protein>
<proteinExistence type="predicted"/>
<dbReference type="InterPro" id="IPR027417">
    <property type="entry name" value="P-loop_NTPase"/>
</dbReference>
<evidence type="ECO:0000256" key="2">
    <source>
        <dbReference type="ARBA" id="ARBA00022801"/>
    </source>
</evidence>
<dbReference type="PANTHER" id="PTHR18934">
    <property type="entry name" value="ATP-DEPENDENT RNA HELICASE"/>
    <property type="match status" value="1"/>
</dbReference>
<dbReference type="Gene3D" id="1.20.120.1080">
    <property type="match status" value="1"/>
</dbReference>
<dbReference type="GO" id="GO:0003724">
    <property type="term" value="F:RNA helicase activity"/>
    <property type="evidence" value="ECO:0007669"/>
    <property type="project" value="UniProtKB-EC"/>
</dbReference>
<dbReference type="SMART" id="SM00847">
    <property type="entry name" value="HA2"/>
    <property type="match status" value="1"/>
</dbReference>
<keyword evidence="2 7" id="KW-0378">Hydrolase</keyword>
<dbReference type="Pfam" id="PF07717">
    <property type="entry name" value="OB_NTP_bind"/>
    <property type="match status" value="1"/>
</dbReference>
<dbReference type="SMART" id="SM00487">
    <property type="entry name" value="DEXDc"/>
    <property type="match status" value="1"/>
</dbReference>
<reference evidence="8" key="1">
    <citation type="submission" date="2021-11" db="EMBL/GenBank/DDBJ databases">
        <title>Cultivation dependent microbiological survey of springs from the worlds oldest radium mine currently devoted to the extraction of radon-saturated water.</title>
        <authorList>
            <person name="Kapinusova G."/>
            <person name="Smrhova T."/>
            <person name="Strejcek M."/>
            <person name="Suman J."/>
            <person name="Jani K."/>
            <person name="Pajer P."/>
            <person name="Uhlik O."/>
        </authorList>
    </citation>
    <scope>NUCLEOTIDE SEQUENCE [LARGE SCALE GENOMIC DNA]</scope>
    <source>
        <strain evidence="8">J379</strain>
    </source>
</reference>
<organism evidence="7 8">
    <name type="scientific">Svornostia abyssi</name>
    <dbReference type="NCBI Taxonomy" id="2898438"/>
    <lineage>
        <taxon>Bacteria</taxon>
        <taxon>Bacillati</taxon>
        <taxon>Actinomycetota</taxon>
        <taxon>Thermoleophilia</taxon>
        <taxon>Solirubrobacterales</taxon>
        <taxon>Baekduiaceae</taxon>
        <taxon>Svornostia</taxon>
    </lineage>
</organism>